<dbReference type="AlphaFoldDB" id="A0A9P4QGG6"/>
<organism evidence="2 3">
    <name type="scientific">Polychaeton citri CBS 116435</name>
    <dbReference type="NCBI Taxonomy" id="1314669"/>
    <lineage>
        <taxon>Eukaryota</taxon>
        <taxon>Fungi</taxon>
        <taxon>Dikarya</taxon>
        <taxon>Ascomycota</taxon>
        <taxon>Pezizomycotina</taxon>
        <taxon>Dothideomycetes</taxon>
        <taxon>Dothideomycetidae</taxon>
        <taxon>Capnodiales</taxon>
        <taxon>Capnodiaceae</taxon>
        <taxon>Polychaeton</taxon>
    </lineage>
</organism>
<evidence type="ECO:0000313" key="3">
    <source>
        <dbReference type="Proteomes" id="UP000799441"/>
    </source>
</evidence>
<gene>
    <name evidence="2" type="ORF">K431DRAFT_300757</name>
</gene>
<name>A0A9P4QGG6_9PEZI</name>
<reference evidence="2" key="1">
    <citation type="journal article" date="2020" name="Stud. Mycol.">
        <title>101 Dothideomycetes genomes: a test case for predicting lifestyles and emergence of pathogens.</title>
        <authorList>
            <person name="Haridas S."/>
            <person name="Albert R."/>
            <person name="Binder M."/>
            <person name="Bloem J."/>
            <person name="Labutti K."/>
            <person name="Salamov A."/>
            <person name="Andreopoulos B."/>
            <person name="Baker S."/>
            <person name="Barry K."/>
            <person name="Bills G."/>
            <person name="Bluhm B."/>
            <person name="Cannon C."/>
            <person name="Castanera R."/>
            <person name="Culley D."/>
            <person name="Daum C."/>
            <person name="Ezra D."/>
            <person name="Gonzalez J."/>
            <person name="Henrissat B."/>
            <person name="Kuo A."/>
            <person name="Liang C."/>
            <person name="Lipzen A."/>
            <person name="Lutzoni F."/>
            <person name="Magnuson J."/>
            <person name="Mondo S."/>
            <person name="Nolan M."/>
            <person name="Ohm R."/>
            <person name="Pangilinan J."/>
            <person name="Park H.-J."/>
            <person name="Ramirez L."/>
            <person name="Alfaro M."/>
            <person name="Sun H."/>
            <person name="Tritt A."/>
            <person name="Yoshinaga Y."/>
            <person name="Zwiers L.-H."/>
            <person name="Turgeon B."/>
            <person name="Goodwin S."/>
            <person name="Spatafora J."/>
            <person name="Crous P."/>
            <person name="Grigoriev I."/>
        </authorList>
    </citation>
    <scope>NUCLEOTIDE SEQUENCE</scope>
    <source>
        <strain evidence="2">CBS 116435</strain>
    </source>
</reference>
<sequence>MANDYHFSQKPSRQNTTRRDALNGSMLLGSERGLGILGAARKRTNNSMARRLLQQLEDQQLSTTNESQPTDPPSVQDGAQRAHLDKGEAANSNYGGLVSVPTLQEQEWQRQEWLAKRDARFRRHLQEGGQISRTNSYDHVACLSEMQWASYLTLNTQHAAGTSMAHNLAVLCDGLAMGGDMAMRGRLYTNSFYSMQPSVGEQQGRDDDKRNTGTQIDKLTVENLYFNTLQDRRDSSNPSTAQRAIMDPVGEAGGTFLSGISKDMNECSNQIGSLEWSHEQEQLQHYWMMPVDNLRLLNSGRRFVPITKVNNRSSRMGAKNAVRIVRKEHGFCSGWDADEPCDCCNP</sequence>
<keyword evidence="3" id="KW-1185">Reference proteome</keyword>
<accession>A0A9P4QGG6</accession>
<feature type="region of interest" description="Disordered" evidence="1">
    <location>
        <begin position="1"/>
        <end position="20"/>
    </location>
</feature>
<dbReference type="EMBL" id="MU003771">
    <property type="protein sequence ID" value="KAF2724429.1"/>
    <property type="molecule type" value="Genomic_DNA"/>
</dbReference>
<protein>
    <submittedName>
        <fullName evidence="2">Uncharacterized protein</fullName>
    </submittedName>
</protein>
<feature type="region of interest" description="Disordered" evidence="1">
    <location>
        <begin position="59"/>
        <end position="83"/>
    </location>
</feature>
<evidence type="ECO:0000256" key="1">
    <source>
        <dbReference type="SAM" id="MobiDB-lite"/>
    </source>
</evidence>
<proteinExistence type="predicted"/>
<dbReference type="Proteomes" id="UP000799441">
    <property type="component" value="Unassembled WGS sequence"/>
</dbReference>
<comment type="caution">
    <text evidence="2">The sequence shown here is derived from an EMBL/GenBank/DDBJ whole genome shotgun (WGS) entry which is preliminary data.</text>
</comment>
<evidence type="ECO:0000313" key="2">
    <source>
        <dbReference type="EMBL" id="KAF2724429.1"/>
    </source>
</evidence>